<accession>A0A1A8HJE8</accession>
<dbReference type="AlphaFoldDB" id="A0A1A8HJE8"/>
<feature type="non-terminal residue" evidence="1">
    <location>
        <position position="66"/>
    </location>
</feature>
<name>A0A1A8HJE8_9TELE</name>
<reference evidence="1" key="2">
    <citation type="submission" date="2016-06" db="EMBL/GenBank/DDBJ databases">
        <title>The genome of a short-lived fish provides insights into sex chromosome evolution and the genetic control of aging.</title>
        <authorList>
            <person name="Reichwald K."/>
            <person name="Felder M."/>
            <person name="Petzold A."/>
            <person name="Koch P."/>
            <person name="Groth M."/>
            <person name="Platzer M."/>
        </authorList>
    </citation>
    <scope>NUCLEOTIDE SEQUENCE</scope>
    <source>
        <tissue evidence="1">Brain</tissue>
    </source>
</reference>
<sequence>QLSPKMTYEPQLRSLIMKLEESEDLISVYRGNPTLWLHGANQHGEKRGDDQGHCFACNNATHTNAE</sequence>
<evidence type="ECO:0000313" key="1">
    <source>
        <dbReference type="EMBL" id="SBQ83572.1"/>
    </source>
</evidence>
<proteinExistence type="predicted"/>
<organism evidence="1">
    <name type="scientific">Nothobranchius korthausae</name>
    <dbReference type="NCBI Taxonomy" id="1143690"/>
    <lineage>
        <taxon>Eukaryota</taxon>
        <taxon>Metazoa</taxon>
        <taxon>Chordata</taxon>
        <taxon>Craniata</taxon>
        <taxon>Vertebrata</taxon>
        <taxon>Euteleostomi</taxon>
        <taxon>Actinopterygii</taxon>
        <taxon>Neopterygii</taxon>
        <taxon>Teleostei</taxon>
        <taxon>Neoteleostei</taxon>
        <taxon>Acanthomorphata</taxon>
        <taxon>Ovalentaria</taxon>
        <taxon>Atherinomorphae</taxon>
        <taxon>Cyprinodontiformes</taxon>
        <taxon>Nothobranchiidae</taxon>
        <taxon>Nothobranchius</taxon>
    </lineage>
</organism>
<gene>
    <name evidence="1" type="primary">Nfu_g_1_013477</name>
</gene>
<dbReference type="EMBL" id="HAEC01015351">
    <property type="protein sequence ID" value="SBQ83572.1"/>
    <property type="molecule type" value="Transcribed_RNA"/>
</dbReference>
<protein>
    <submittedName>
        <fullName evidence="1">Uncharacterized protein</fullName>
    </submittedName>
</protein>
<feature type="non-terminal residue" evidence="1">
    <location>
        <position position="1"/>
    </location>
</feature>
<reference evidence="1" key="1">
    <citation type="submission" date="2016-05" db="EMBL/GenBank/DDBJ databases">
        <authorList>
            <person name="Lavstsen T."/>
            <person name="Jespersen J.S."/>
        </authorList>
    </citation>
    <scope>NUCLEOTIDE SEQUENCE</scope>
    <source>
        <tissue evidence="1">Brain</tissue>
    </source>
</reference>